<dbReference type="SUPFAM" id="SSF55447">
    <property type="entry name" value="CO dehydrogenase flavoprotein C-terminal domain-like"/>
    <property type="match status" value="1"/>
</dbReference>
<dbReference type="Gene3D" id="3.30.465.10">
    <property type="match status" value="1"/>
</dbReference>
<dbReference type="PROSITE" id="PS51387">
    <property type="entry name" value="FAD_PCMH"/>
    <property type="match status" value="1"/>
</dbReference>
<evidence type="ECO:0000259" key="4">
    <source>
        <dbReference type="PROSITE" id="PS51387"/>
    </source>
</evidence>
<comment type="caution">
    <text evidence="5">The sequence shown here is derived from an EMBL/GenBank/DDBJ whole genome shotgun (WGS) entry which is preliminary data.</text>
</comment>
<protein>
    <submittedName>
        <fullName evidence="5">Carbon-monoxide dehydrogenase medium subunit</fullName>
    </submittedName>
</protein>
<dbReference type="SUPFAM" id="SSF56176">
    <property type="entry name" value="FAD-binding/transporter-associated domain-like"/>
    <property type="match status" value="1"/>
</dbReference>
<dbReference type="InterPro" id="IPR036318">
    <property type="entry name" value="FAD-bd_PCMH-like_sf"/>
</dbReference>
<accession>A0A917R158</accession>
<dbReference type="GO" id="GO:0016491">
    <property type="term" value="F:oxidoreductase activity"/>
    <property type="evidence" value="ECO:0007669"/>
    <property type="project" value="UniProtKB-KW"/>
</dbReference>
<dbReference type="InterPro" id="IPR002346">
    <property type="entry name" value="Mopterin_DH_FAD-bd"/>
</dbReference>
<dbReference type="InterPro" id="IPR016167">
    <property type="entry name" value="FAD-bd_PCMH_sub1"/>
</dbReference>
<dbReference type="Pfam" id="PF00941">
    <property type="entry name" value="FAD_binding_5"/>
    <property type="match status" value="1"/>
</dbReference>
<dbReference type="GO" id="GO:0071949">
    <property type="term" value="F:FAD binding"/>
    <property type="evidence" value="ECO:0007669"/>
    <property type="project" value="InterPro"/>
</dbReference>
<dbReference type="PANTHER" id="PTHR42659:SF2">
    <property type="entry name" value="XANTHINE DEHYDROGENASE SUBUNIT C-RELATED"/>
    <property type="match status" value="1"/>
</dbReference>
<proteinExistence type="predicted"/>
<dbReference type="Proteomes" id="UP000645217">
    <property type="component" value="Unassembled WGS sequence"/>
</dbReference>
<keyword evidence="3" id="KW-0560">Oxidoreductase</keyword>
<dbReference type="EMBL" id="BMNT01000013">
    <property type="protein sequence ID" value="GGK83644.1"/>
    <property type="molecule type" value="Genomic_DNA"/>
</dbReference>
<reference evidence="5" key="2">
    <citation type="submission" date="2020-09" db="EMBL/GenBank/DDBJ databases">
        <authorList>
            <person name="Sun Q."/>
            <person name="Ohkuma M."/>
        </authorList>
    </citation>
    <scope>NUCLEOTIDE SEQUENCE</scope>
    <source>
        <strain evidence="5">JCM 13064</strain>
    </source>
</reference>
<dbReference type="SMART" id="SM01092">
    <property type="entry name" value="CO_deh_flav_C"/>
    <property type="match status" value="1"/>
</dbReference>
<keyword evidence="2" id="KW-0274">FAD</keyword>
<dbReference type="InterPro" id="IPR051312">
    <property type="entry name" value="Diverse_Substr_Oxidored"/>
</dbReference>
<dbReference type="Gene3D" id="3.30.390.50">
    <property type="entry name" value="CO dehydrogenase flavoprotein, C-terminal domain"/>
    <property type="match status" value="1"/>
</dbReference>
<evidence type="ECO:0000313" key="5">
    <source>
        <dbReference type="EMBL" id="GGK83644.1"/>
    </source>
</evidence>
<evidence type="ECO:0000256" key="1">
    <source>
        <dbReference type="ARBA" id="ARBA00022630"/>
    </source>
</evidence>
<dbReference type="RefSeq" id="WP_189163383.1">
    <property type="nucleotide sequence ID" value="NZ_BMNT01000013.1"/>
</dbReference>
<keyword evidence="6" id="KW-1185">Reference proteome</keyword>
<dbReference type="InterPro" id="IPR016166">
    <property type="entry name" value="FAD-bd_PCMH"/>
</dbReference>
<dbReference type="InterPro" id="IPR016169">
    <property type="entry name" value="FAD-bd_PCMH_sub2"/>
</dbReference>
<sequence>MKLPAFDYLAPATVGEAVDALAAAGRDARVLAGGQSLLLDMRLGRARPDALVDINGITGLGQVRVEEGALVAGALVRHRAFESAGVAPGPLGRLLSLAVADIAHPPIRARGTMAGSLAWAHPASEWCAMAVALDAEVELRGPAGERVAAARDFFLGPHATARAPAELITAVRVPLLDAGTGVAFAEHRRTAFCFAQVAVVTALTVVDGVVAGARIGLAGCADRPVRARAAERSLLGAAAAPPEGGGTPPPGHPFAQAGRIAAEHDAAPVAEPYADPEYRRQAIAVLVARTLSGAVADLRAHGEADREAGGAR</sequence>
<evidence type="ECO:0000256" key="3">
    <source>
        <dbReference type="ARBA" id="ARBA00023002"/>
    </source>
</evidence>
<evidence type="ECO:0000313" key="6">
    <source>
        <dbReference type="Proteomes" id="UP000645217"/>
    </source>
</evidence>
<organism evidence="5 6">
    <name type="scientific">Sphaerisporangium melleum</name>
    <dbReference type="NCBI Taxonomy" id="321316"/>
    <lineage>
        <taxon>Bacteria</taxon>
        <taxon>Bacillati</taxon>
        <taxon>Actinomycetota</taxon>
        <taxon>Actinomycetes</taxon>
        <taxon>Streptosporangiales</taxon>
        <taxon>Streptosporangiaceae</taxon>
        <taxon>Sphaerisporangium</taxon>
    </lineage>
</organism>
<keyword evidence="1" id="KW-0285">Flavoprotein</keyword>
<dbReference type="Gene3D" id="3.30.43.10">
    <property type="entry name" value="Uridine Diphospho-n-acetylenolpyruvylglucosamine Reductase, domain 2"/>
    <property type="match status" value="1"/>
</dbReference>
<reference evidence="5" key="1">
    <citation type="journal article" date="2014" name="Int. J. Syst. Evol. Microbiol.">
        <title>Complete genome sequence of Corynebacterium casei LMG S-19264T (=DSM 44701T), isolated from a smear-ripened cheese.</title>
        <authorList>
            <consortium name="US DOE Joint Genome Institute (JGI-PGF)"/>
            <person name="Walter F."/>
            <person name="Albersmeier A."/>
            <person name="Kalinowski J."/>
            <person name="Ruckert C."/>
        </authorList>
    </citation>
    <scope>NUCLEOTIDE SEQUENCE</scope>
    <source>
        <strain evidence="5">JCM 13064</strain>
    </source>
</reference>
<dbReference type="AlphaFoldDB" id="A0A917R158"/>
<evidence type="ECO:0000256" key="2">
    <source>
        <dbReference type="ARBA" id="ARBA00022827"/>
    </source>
</evidence>
<gene>
    <name evidence="5" type="primary">cutM</name>
    <name evidence="5" type="ORF">GCM10007964_27690</name>
</gene>
<feature type="domain" description="FAD-binding PCMH-type" evidence="4">
    <location>
        <begin position="1"/>
        <end position="178"/>
    </location>
</feature>
<dbReference type="InterPro" id="IPR036683">
    <property type="entry name" value="CO_DH_flav_C_dom_sf"/>
</dbReference>
<dbReference type="InterPro" id="IPR005107">
    <property type="entry name" value="CO_DH_flav_C"/>
</dbReference>
<name>A0A917R158_9ACTN</name>
<dbReference type="PANTHER" id="PTHR42659">
    <property type="entry name" value="XANTHINE DEHYDROGENASE SUBUNIT C-RELATED"/>
    <property type="match status" value="1"/>
</dbReference>